<evidence type="ECO:0000256" key="1">
    <source>
        <dbReference type="SAM" id="SignalP"/>
    </source>
</evidence>
<accession>A0ABY2AN21</accession>
<gene>
    <name evidence="2" type="ORF">EZV61_01040</name>
</gene>
<keyword evidence="1" id="KW-0732">Signal</keyword>
<feature type="signal peptide" evidence="1">
    <location>
        <begin position="1"/>
        <end position="16"/>
    </location>
</feature>
<reference evidence="2 3" key="1">
    <citation type="submission" date="2019-02" db="EMBL/GenBank/DDBJ databases">
        <title>Corallincola luteus sp. nov., a marine bacterium isolated from surface sediment of Bohai Sea in China.</title>
        <authorList>
            <person name="Ren Q."/>
        </authorList>
    </citation>
    <scope>NUCLEOTIDE SEQUENCE [LARGE SCALE GENOMIC DNA]</scope>
    <source>
        <strain evidence="2 3">DASS28</strain>
    </source>
</reference>
<evidence type="ECO:0008006" key="4">
    <source>
        <dbReference type="Google" id="ProtNLM"/>
    </source>
</evidence>
<feature type="chain" id="PRO_5046446050" description="Lipoprotein" evidence="1">
    <location>
        <begin position="17"/>
        <end position="194"/>
    </location>
</feature>
<organism evidence="2 3">
    <name type="scientific">Corallincola luteus</name>
    <dbReference type="NCBI Taxonomy" id="1775177"/>
    <lineage>
        <taxon>Bacteria</taxon>
        <taxon>Pseudomonadati</taxon>
        <taxon>Pseudomonadota</taxon>
        <taxon>Gammaproteobacteria</taxon>
        <taxon>Alteromonadales</taxon>
        <taxon>Psychromonadaceae</taxon>
        <taxon>Corallincola</taxon>
    </lineage>
</organism>
<sequence>MKFFVIGFVLLLTACATTPEFPSAGSGWVYEILGARVKSPIQEGWMLTSENKTQVVFARLGNANLAATAIISTSVFQPGEFESSHAFLEYLRIEKAKNDNEKRFTTLYVNTSFREYKGAECMSYDGMSEDHASESPSKQPFQFFSVVGLVCQHPLYPTIAIQFESSYRSDSKEKPEWLMMTWEKFLSGAEFADS</sequence>
<dbReference type="EMBL" id="SJXE01000001">
    <property type="protein sequence ID" value="TCI04595.1"/>
    <property type="molecule type" value="Genomic_DNA"/>
</dbReference>
<keyword evidence="3" id="KW-1185">Reference proteome</keyword>
<evidence type="ECO:0000313" key="2">
    <source>
        <dbReference type="EMBL" id="TCI04595.1"/>
    </source>
</evidence>
<protein>
    <recommendedName>
        <fullName evidence="4">Lipoprotein</fullName>
    </recommendedName>
</protein>
<proteinExistence type="predicted"/>
<dbReference type="Proteomes" id="UP000292554">
    <property type="component" value="Unassembled WGS sequence"/>
</dbReference>
<evidence type="ECO:0000313" key="3">
    <source>
        <dbReference type="Proteomes" id="UP000292554"/>
    </source>
</evidence>
<dbReference type="RefSeq" id="WP_131414037.1">
    <property type="nucleotide sequence ID" value="NZ_SJXE01000001.1"/>
</dbReference>
<name>A0ABY2AN21_9GAMM</name>
<dbReference type="PROSITE" id="PS51257">
    <property type="entry name" value="PROKAR_LIPOPROTEIN"/>
    <property type="match status" value="1"/>
</dbReference>
<comment type="caution">
    <text evidence="2">The sequence shown here is derived from an EMBL/GenBank/DDBJ whole genome shotgun (WGS) entry which is preliminary data.</text>
</comment>